<dbReference type="PRINTS" id="PR00866">
    <property type="entry name" value="RNADNAPOLMS"/>
</dbReference>
<dbReference type="RefSeq" id="WP_110790107.1">
    <property type="nucleotide sequence ID" value="NZ_QJRY01000001.1"/>
</dbReference>
<evidence type="ECO:0000256" key="8">
    <source>
        <dbReference type="ARBA" id="ARBA00034120"/>
    </source>
</evidence>
<dbReference type="EMBL" id="QJRY01000001">
    <property type="protein sequence ID" value="PYB77679.1"/>
    <property type="molecule type" value="Genomic_DNA"/>
</dbReference>
<dbReference type="EC" id="2.7.7.49" evidence="1"/>
<evidence type="ECO:0000313" key="11">
    <source>
        <dbReference type="EMBL" id="PYB77679.1"/>
    </source>
</evidence>
<keyword evidence="5" id="KW-0460">Magnesium</keyword>
<name>A0ABX5NX19_9HYPH</name>
<dbReference type="InterPro" id="IPR000123">
    <property type="entry name" value="Reverse_transcriptase_msDNA"/>
</dbReference>
<dbReference type="GO" id="GO:0003964">
    <property type="term" value="F:RNA-directed DNA polymerase activity"/>
    <property type="evidence" value="ECO:0007669"/>
    <property type="project" value="UniProtKB-KW"/>
</dbReference>
<dbReference type="Pfam" id="PF00078">
    <property type="entry name" value="RVT_1"/>
    <property type="match status" value="1"/>
</dbReference>
<dbReference type="InterPro" id="IPR000477">
    <property type="entry name" value="RT_dom"/>
</dbReference>
<keyword evidence="12" id="KW-1185">Reference proteome</keyword>
<dbReference type="SUPFAM" id="SSF56672">
    <property type="entry name" value="DNA/RNA polymerases"/>
    <property type="match status" value="1"/>
</dbReference>
<evidence type="ECO:0000256" key="3">
    <source>
        <dbReference type="ARBA" id="ARBA00022695"/>
    </source>
</evidence>
<dbReference type="NCBIfam" id="NF038233">
    <property type="entry name" value="retron_St85_RT"/>
    <property type="match status" value="1"/>
</dbReference>
<dbReference type="CDD" id="cd03487">
    <property type="entry name" value="RT_Bac_retron_II"/>
    <property type="match status" value="1"/>
</dbReference>
<evidence type="ECO:0000259" key="10">
    <source>
        <dbReference type="PROSITE" id="PS50878"/>
    </source>
</evidence>
<evidence type="ECO:0000256" key="5">
    <source>
        <dbReference type="ARBA" id="ARBA00022842"/>
    </source>
</evidence>
<dbReference type="Proteomes" id="UP000247536">
    <property type="component" value="Unassembled WGS sequence"/>
</dbReference>
<comment type="caution">
    <text evidence="11">The sequence shown here is derived from an EMBL/GenBank/DDBJ whole genome shotgun (WGS) entry which is preliminary data.</text>
</comment>
<dbReference type="PANTHER" id="PTHR34047">
    <property type="entry name" value="NUCLEAR INTRON MATURASE 1, MITOCHONDRIAL-RELATED"/>
    <property type="match status" value="1"/>
</dbReference>
<evidence type="ECO:0000256" key="1">
    <source>
        <dbReference type="ARBA" id="ARBA00012493"/>
    </source>
</evidence>
<keyword evidence="7" id="KW-0051">Antiviral defense</keyword>
<dbReference type="InterPro" id="IPR043502">
    <property type="entry name" value="DNA/RNA_pol_sf"/>
</dbReference>
<feature type="domain" description="Reverse transcriptase" evidence="10">
    <location>
        <begin position="14"/>
        <end position="235"/>
    </location>
</feature>
<evidence type="ECO:0000256" key="9">
    <source>
        <dbReference type="ARBA" id="ARBA00048173"/>
    </source>
</evidence>
<dbReference type="PROSITE" id="PS50878">
    <property type="entry name" value="RT_POL"/>
    <property type="match status" value="1"/>
</dbReference>
<reference evidence="11 12" key="1">
    <citation type="submission" date="2018-06" db="EMBL/GenBank/DDBJ databases">
        <title>Rhizobium wuzhouense sp. nov., isolated from roots of Oryza officinalis.</title>
        <authorList>
            <person name="Yuan T."/>
        </authorList>
    </citation>
    <scope>NUCLEOTIDE SEQUENCE [LARGE SCALE GENOMIC DNA]</scope>
    <source>
        <strain evidence="11 12">W44</strain>
    </source>
</reference>
<evidence type="ECO:0000256" key="4">
    <source>
        <dbReference type="ARBA" id="ARBA00022723"/>
    </source>
</evidence>
<keyword evidence="3" id="KW-0548">Nucleotidyltransferase</keyword>
<comment type="similarity">
    <text evidence="8">Belongs to the bacterial reverse transcriptase family.</text>
</comment>
<proteinExistence type="inferred from homology"/>
<dbReference type="InterPro" id="IPR051083">
    <property type="entry name" value="GrpII_Intron_Splice-Mob/Def"/>
</dbReference>
<comment type="catalytic activity">
    <reaction evidence="9">
        <text>DNA(n) + a 2'-deoxyribonucleoside 5'-triphosphate = DNA(n+1) + diphosphate</text>
        <dbReference type="Rhea" id="RHEA:22508"/>
        <dbReference type="Rhea" id="RHEA-COMP:17339"/>
        <dbReference type="Rhea" id="RHEA-COMP:17340"/>
        <dbReference type="ChEBI" id="CHEBI:33019"/>
        <dbReference type="ChEBI" id="CHEBI:61560"/>
        <dbReference type="ChEBI" id="CHEBI:173112"/>
        <dbReference type="EC" id="2.7.7.49"/>
    </reaction>
</comment>
<keyword evidence="6 11" id="KW-0695">RNA-directed DNA polymerase</keyword>
<evidence type="ECO:0000256" key="7">
    <source>
        <dbReference type="ARBA" id="ARBA00023118"/>
    </source>
</evidence>
<evidence type="ECO:0000256" key="6">
    <source>
        <dbReference type="ARBA" id="ARBA00022918"/>
    </source>
</evidence>
<keyword evidence="2" id="KW-0808">Transferase</keyword>
<gene>
    <name evidence="11" type="ORF">DMY87_04850</name>
</gene>
<organism evidence="11 12">
    <name type="scientific">Rhizobium wuzhouense</name>
    <dbReference type="NCBI Taxonomy" id="1986026"/>
    <lineage>
        <taxon>Bacteria</taxon>
        <taxon>Pseudomonadati</taxon>
        <taxon>Pseudomonadota</taxon>
        <taxon>Alphaproteobacteria</taxon>
        <taxon>Hyphomicrobiales</taxon>
        <taxon>Rhizobiaceae</taxon>
        <taxon>Rhizobium/Agrobacterium group</taxon>
        <taxon>Rhizobium</taxon>
    </lineage>
</organism>
<accession>A0ABX5NX19</accession>
<dbReference type="PANTHER" id="PTHR34047:SF7">
    <property type="entry name" value="RNA-DIRECTED DNA POLYMERASE"/>
    <property type="match status" value="1"/>
</dbReference>
<keyword evidence="4" id="KW-0479">Metal-binding</keyword>
<evidence type="ECO:0000256" key="2">
    <source>
        <dbReference type="ARBA" id="ARBA00022679"/>
    </source>
</evidence>
<sequence length="311" mass="35532">MLKETLSKQSGVTIENLEWLAETASKRYKTYEIPKRNGGLRTIHHPSRGLKGIQRWVSKFLLRRLPVHVAAQAYVRGASIRKNAGLHANSKFTLRIDFADFFPSFSKEHVEVFLAAVERERQIGLVQQDISFVSRIVSRHGRLTIGAPSSPMLTNAMMHLFDSQISEFAERQKLIYSRYADDLFFSSNGPDNLSDVVATVRQIADSYPYANLRLNPDKTVFLSRRYSRRVTGLVLTTDGKVSIGRERKRAVKAQVYKFIQGELDNFEVPTLRGYLAFIQDVEPEFWESLNRKYGADTMLTVRGKQHFAALL</sequence>
<evidence type="ECO:0000313" key="12">
    <source>
        <dbReference type="Proteomes" id="UP000247536"/>
    </source>
</evidence>
<protein>
    <recommendedName>
        <fullName evidence="1">RNA-directed DNA polymerase</fullName>
        <ecNumber evidence="1">2.7.7.49</ecNumber>
    </recommendedName>
</protein>